<accession>A0A838B5M6</accession>
<proteinExistence type="predicted"/>
<name>A0A838B5M6_9HYPH</name>
<dbReference type="SUPFAM" id="SSF46689">
    <property type="entry name" value="Homeodomain-like"/>
    <property type="match status" value="1"/>
</dbReference>
<feature type="DNA-binding region" description="H-T-H motif" evidence="4">
    <location>
        <begin position="32"/>
        <end position="51"/>
    </location>
</feature>
<dbReference type="EMBL" id="JACDTY010000005">
    <property type="protein sequence ID" value="MBA1141169.1"/>
    <property type="molecule type" value="Genomic_DNA"/>
</dbReference>
<keyword evidence="3" id="KW-0804">Transcription</keyword>
<dbReference type="Gene3D" id="1.10.10.60">
    <property type="entry name" value="Homeodomain-like"/>
    <property type="match status" value="1"/>
</dbReference>
<keyword evidence="7" id="KW-1185">Reference proteome</keyword>
<dbReference type="RefSeq" id="WP_181057954.1">
    <property type="nucleotide sequence ID" value="NZ_JACDTY010000005.1"/>
</dbReference>
<evidence type="ECO:0000313" key="7">
    <source>
        <dbReference type="Proteomes" id="UP000558284"/>
    </source>
</evidence>
<sequence length="194" mass="20519">MRYEKGRKDASRDRIVEVAAQRFRGDGIAASGLATIMGDAGLTNGAFYPHFQSKAELVRESLVAAMETQSQQLQEALAAGGPEMGIAAYLSAEHRDNPGTGCASAALLPELARQPPETREVYTDRLLILARQLSAAFPRAKDPEGDALGVFATLIGTLQLARAVAGTELSDRILAAGADAARRLIQTPEGEKAS</sequence>
<protein>
    <submittedName>
        <fullName evidence="6">TetR/AcrR family transcriptional regulator</fullName>
    </submittedName>
</protein>
<keyword evidence="1" id="KW-0805">Transcription regulation</keyword>
<dbReference type="InterPro" id="IPR036271">
    <property type="entry name" value="Tet_transcr_reg_TetR-rel_C_sf"/>
</dbReference>
<reference evidence="6 7" key="1">
    <citation type="submission" date="2020-07" db="EMBL/GenBank/DDBJ databases">
        <title>Definition of the novel symbiovar canariense within Mesorhizobium novociceri, a new species of genus Mesorhizobium nodulating Cicer canariense in the Caldera de Taburiente National Park (La Palma, Canary Islands).</title>
        <authorList>
            <person name="Leon-Barrios M."/>
            <person name="Perez-Yepez J."/>
            <person name="Flores-Felix J.D."/>
            <person name="Ramirez-Baena M.H."/>
            <person name="Pulido-Suarez L."/>
            <person name="Igual J.M."/>
            <person name="Velazquez E."/>
            <person name="Peix A."/>
        </authorList>
    </citation>
    <scope>NUCLEOTIDE SEQUENCE [LARGE SCALE GENOMIC DNA]</scope>
    <source>
        <strain evidence="6 7">CCANP35</strain>
    </source>
</reference>
<evidence type="ECO:0000256" key="1">
    <source>
        <dbReference type="ARBA" id="ARBA00023015"/>
    </source>
</evidence>
<comment type="caution">
    <text evidence="6">The sequence shown here is derived from an EMBL/GenBank/DDBJ whole genome shotgun (WGS) entry which is preliminary data.</text>
</comment>
<evidence type="ECO:0000259" key="5">
    <source>
        <dbReference type="PROSITE" id="PS50977"/>
    </source>
</evidence>
<dbReference type="PANTHER" id="PTHR47506:SF7">
    <property type="entry name" value="TRANSCRIPTIONAL REGULATORY PROTEIN"/>
    <property type="match status" value="1"/>
</dbReference>
<keyword evidence="2 4" id="KW-0238">DNA-binding</keyword>
<gene>
    <name evidence="6" type="ORF">H0241_13005</name>
</gene>
<feature type="domain" description="HTH tetR-type" evidence="5">
    <location>
        <begin position="9"/>
        <end position="69"/>
    </location>
</feature>
<dbReference type="PRINTS" id="PR00455">
    <property type="entry name" value="HTHTETR"/>
</dbReference>
<dbReference type="Gene3D" id="1.10.357.10">
    <property type="entry name" value="Tetracycline Repressor, domain 2"/>
    <property type="match status" value="1"/>
</dbReference>
<dbReference type="SUPFAM" id="SSF48498">
    <property type="entry name" value="Tetracyclin repressor-like, C-terminal domain"/>
    <property type="match status" value="1"/>
</dbReference>
<dbReference type="AlphaFoldDB" id="A0A838B5M6"/>
<evidence type="ECO:0000256" key="3">
    <source>
        <dbReference type="ARBA" id="ARBA00023163"/>
    </source>
</evidence>
<evidence type="ECO:0000256" key="4">
    <source>
        <dbReference type="PROSITE-ProRule" id="PRU00335"/>
    </source>
</evidence>
<evidence type="ECO:0000313" key="6">
    <source>
        <dbReference type="EMBL" id="MBA1141169.1"/>
    </source>
</evidence>
<dbReference type="Pfam" id="PF00440">
    <property type="entry name" value="TetR_N"/>
    <property type="match status" value="1"/>
</dbReference>
<dbReference type="InterPro" id="IPR009057">
    <property type="entry name" value="Homeodomain-like_sf"/>
</dbReference>
<evidence type="ECO:0000256" key="2">
    <source>
        <dbReference type="ARBA" id="ARBA00023125"/>
    </source>
</evidence>
<dbReference type="PROSITE" id="PS50977">
    <property type="entry name" value="HTH_TETR_2"/>
    <property type="match status" value="1"/>
</dbReference>
<dbReference type="Proteomes" id="UP000558284">
    <property type="component" value="Unassembled WGS sequence"/>
</dbReference>
<dbReference type="GO" id="GO:0003677">
    <property type="term" value="F:DNA binding"/>
    <property type="evidence" value="ECO:0007669"/>
    <property type="project" value="UniProtKB-UniRule"/>
</dbReference>
<organism evidence="6 7">
    <name type="scientific">Mesorhizobium neociceri</name>
    <dbReference type="NCBI Taxonomy" id="1307853"/>
    <lineage>
        <taxon>Bacteria</taxon>
        <taxon>Pseudomonadati</taxon>
        <taxon>Pseudomonadota</taxon>
        <taxon>Alphaproteobacteria</taxon>
        <taxon>Hyphomicrobiales</taxon>
        <taxon>Phyllobacteriaceae</taxon>
        <taxon>Mesorhizobium</taxon>
    </lineage>
</organism>
<dbReference type="PANTHER" id="PTHR47506">
    <property type="entry name" value="TRANSCRIPTIONAL REGULATORY PROTEIN"/>
    <property type="match status" value="1"/>
</dbReference>
<dbReference type="InterPro" id="IPR001647">
    <property type="entry name" value="HTH_TetR"/>
</dbReference>